<accession>A0A1M4YT86</accession>
<comment type="domain">
    <text evidence="8">The N-terminal region contains the highly conserved SGGXDS motif, predicted to be a P-loop motif involved in ATP binding.</text>
</comment>
<evidence type="ECO:0000313" key="11">
    <source>
        <dbReference type="Proteomes" id="UP000184476"/>
    </source>
</evidence>
<keyword evidence="4 8" id="KW-0819">tRNA processing</keyword>
<keyword evidence="3 8" id="KW-0436">Ligase</keyword>
<dbReference type="GO" id="GO:0032267">
    <property type="term" value="F:tRNA(Ile)-lysidine synthase activity"/>
    <property type="evidence" value="ECO:0007669"/>
    <property type="project" value="UniProtKB-EC"/>
</dbReference>
<dbReference type="InterPro" id="IPR011063">
    <property type="entry name" value="TilS/TtcA_N"/>
</dbReference>
<dbReference type="STRING" id="112248.SAMN05444392_107111"/>
<evidence type="ECO:0000256" key="3">
    <source>
        <dbReference type="ARBA" id="ARBA00022598"/>
    </source>
</evidence>
<feature type="domain" description="Lysidine-tRNA(Ile) synthetase C-terminal" evidence="9">
    <location>
        <begin position="388"/>
        <end position="462"/>
    </location>
</feature>
<evidence type="ECO:0000256" key="7">
    <source>
        <dbReference type="ARBA" id="ARBA00048539"/>
    </source>
</evidence>
<dbReference type="PANTHER" id="PTHR43033">
    <property type="entry name" value="TRNA(ILE)-LYSIDINE SYNTHASE-RELATED"/>
    <property type="match status" value="1"/>
</dbReference>
<evidence type="ECO:0000259" key="9">
    <source>
        <dbReference type="SMART" id="SM00977"/>
    </source>
</evidence>
<dbReference type="NCBIfam" id="TIGR02433">
    <property type="entry name" value="lysidine_TilS_C"/>
    <property type="match status" value="1"/>
</dbReference>
<dbReference type="InterPro" id="IPR012795">
    <property type="entry name" value="tRNA_Ile_lys_synt_N"/>
</dbReference>
<dbReference type="GO" id="GO:0005524">
    <property type="term" value="F:ATP binding"/>
    <property type="evidence" value="ECO:0007669"/>
    <property type="project" value="UniProtKB-UniRule"/>
</dbReference>
<evidence type="ECO:0000256" key="5">
    <source>
        <dbReference type="ARBA" id="ARBA00022741"/>
    </source>
</evidence>
<dbReference type="InterPro" id="IPR012796">
    <property type="entry name" value="Lysidine-tRNA-synth_C"/>
</dbReference>
<dbReference type="AlphaFoldDB" id="A0A1M4YT86"/>
<evidence type="ECO:0000256" key="6">
    <source>
        <dbReference type="ARBA" id="ARBA00022840"/>
    </source>
</evidence>
<sequence length="469" mass="54262">MFLDRLQTAIREYSLIDEGERVLVGVSGGPDSIALLHGLHQLREIGQWSLFVIHVNHSLRGEESDQDARYVTQFCQQRQIPCHTVRIDVSMEVKQKKGNLQAVARELRYEQFRKVAKQLNITKLALAHHADDQVETLLMRLLRGTGIQGLSGIHWTYTWQELTIVRPLLAIQRQLIEAYCDEQKLFPRFDSSNESLHYTRNRIRKELVPLLLTYNPRVKEAFIQLSQLAQTEEEMWQSLVAEAMKKHVKQQGAYTYRIHVESFLHLPVALQRRVVKLILNCLVKNGTSEVSLEMVEQVRKVLHHHLPSVKISLPHGLVAYREYESCLISMQSAKHHQDHTMKKILIPGVTKLPEFDGELEVKLLATLPYRTEDNTQAVFDADQMCGSLFVRSRRPGDRMYCQGMKGRKRLKDLLMEAKIPAANRDQQPIVTFEDEVIWVPGVRCSKIAAPSSKTRRYLYLTWRKYGKGR</sequence>
<protein>
    <recommendedName>
        <fullName evidence="8">tRNA(Ile)-lysidine synthase</fullName>
        <ecNumber evidence="8">6.3.4.19</ecNumber>
    </recommendedName>
    <alternativeName>
        <fullName evidence="8">tRNA(Ile)-2-lysyl-cytidine synthase</fullName>
    </alternativeName>
    <alternativeName>
        <fullName evidence="8">tRNA(Ile)-lysidine synthetase</fullName>
    </alternativeName>
</protein>
<dbReference type="Pfam" id="PF01171">
    <property type="entry name" value="ATP_bind_3"/>
    <property type="match status" value="1"/>
</dbReference>
<dbReference type="Gene3D" id="3.40.50.620">
    <property type="entry name" value="HUPs"/>
    <property type="match status" value="1"/>
</dbReference>
<organism evidence="10 11">
    <name type="scientific">Seinonella peptonophila</name>
    <dbReference type="NCBI Taxonomy" id="112248"/>
    <lineage>
        <taxon>Bacteria</taxon>
        <taxon>Bacillati</taxon>
        <taxon>Bacillota</taxon>
        <taxon>Bacilli</taxon>
        <taxon>Bacillales</taxon>
        <taxon>Thermoactinomycetaceae</taxon>
        <taxon>Seinonella</taxon>
    </lineage>
</organism>
<keyword evidence="6 8" id="KW-0067">ATP-binding</keyword>
<name>A0A1M4YT86_9BACL</name>
<gene>
    <name evidence="8" type="primary">tilS</name>
    <name evidence="10" type="ORF">SAMN05444392_107111</name>
</gene>
<feature type="binding site" evidence="8">
    <location>
        <begin position="27"/>
        <end position="32"/>
    </location>
    <ligand>
        <name>ATP</name>
        <dbReference type="ChEBI" id="CHEBI:30616"/>
    </ligand>
</feature>
<comment type="function">
    <text evidence="8">Ligates lysine onto the cytidine present at position 34 of the AUA codon-specific tRNA(Ile) that contains the anticodon CAU, in an ATP-dependent manner. Cytidine is converted to lysidine, thus changing the amino acid specificity of the tRNA from methionine to isoleucine.</text>
</comment>
<dbReference type="OrthoDB" id="9807403at2"/>
<comment type="subcellular location">
    <subcellularLocation>
        <location evidence="1 8">Cytoplasm</location>
    </subcellularLocation>
</comment>
<evidence type="ECO:0000256" key="8">
    <source>
        <dbReference type="HAMAP-Rule" id="MF_01161"/>
    </source>
</evidence>
<proteinExistence type="inferred from homology"/>
<keyword evidence="2 8" id="KW-0963">Cytoplasm</keyword>
<evidence type="ECO:0000256" key="2">
    <source>
        <dbReference type="ARBA" id="ARBA00022490"/>
    </source>
</evidence>
<comment type="similarity">
    <text evidence="8">Belongs to the tRNA(Ile)-lysidine synthase family.</text>
</comment>
<dbReference type="EC" id="6.3.4.19" evidence="8"/>
<dbReference type="InterPro" id="IPR014729">
    <property type="entry name" value="Rossmann-like_a/b/a_fold"/>
</dbReference>
<dbReference type="EMBL" id="FQVL01000007">
    <property type="protein sequence ID" value="SHF08536.1"/>
    <property type="molecule type" value="Genomic_DNA"/>
</dbReference>
<dbReference type="GO" id="GO:0006400">
    <property type="term" value="P:tRNA modification"/>
    <property type="evidence" value="ECO:0007669"/>
    <property type="project" value="UniProtKB-UniRule"/>
</dbReference>
<dbReference type="SUPFAM" id="SSF82829">
    <property type="entry name" value="MesJ substrate recognition domain-like"/>
    <property type="match status" value="1"/>
</dbReference>
<dbReference type="SUPFAM" id="SSF56037">
    <property type="entry name" value="PheT/TilS domain"/>
    <property type="match status" value="1"/>
</dbReference>
<keyword evidence="11" id="KW-1185">Reference proteome</keyword>
<evidence type="ECO:0000313" key="10">
    <source>
        <dbReference type="EMBL" id="SHF08536.1"/>
    </source>
</evidence>
<dbReference type="CDD" id="cd01992">
    <property type="entry name" value="TilS_N"/>
    <property type="match status" value="1"/>
</dbReference>
<evidence type="ECO:0000256" key="1">
    <source>
        <dbReference type="ARBA" id="ARBA00004496"/>
    </source>
</evidence>
<dbReference type="SMART" id="SM00977">
    <property type="entry name" value="TilS_C"/>
    <property type="match status" value="1"/>
</dbReference>
<dbReference type="SUPFAM" id="SSF52402">
    <property type="entry name" value="Adenine nucleotide alpha hydrolases-like"/>
    <property type="match status" value="1"/>
</dbReference>
<dbReference type="InterPro" id="IPR012094">
    <property type="entry name" value="tRNA_Ile_lys_synt"/>
</dbReference>
<reference evidence="10 11" key="1">
    <citation type="submission" date="2016-11" db="EMBL/GenBank/DDBJ databases">
        <authorList>
            <person name="Jaros S."/>
            <person name="Januszkiewicz K."/>
            <person name="Wedrychowicz H."/>
        </authorList>
    </citation>
    <scope>NUCLEOTIDE SEQUENCE [LARGE SCALE GENOMIC DNA]</scope>
    <source>
        <strain evidence="10 11">DSM 44666</strain>
    </source>
</reference>
<dbReference type="Pfam" id="PF11734">
    <property type="entry name" value="TilS_C"/>
    <property type="match status" value="1"/>
</dbReference>
<dbReference type="Proteomes" id="UP000184476">
    <property type="component" value="Unassembled WGS sequence"/>
</dbReference>
<dbReference type="RefSeq" id="WP_084731513.1">
    <property type="nucleotide sequence ID" value="NZ_FQVL01000007.1"/>
</dbReference>
<evidence type="ECO:0000256" key="4">
    <source>
        <dbReference type="ARBA" id="ARBA00022694"/>
    </source>
</evidence>
<comment type="catalytic activity">
    <reaction evidence="7 8">
        <text>cytidine(34) in tRNA(Ile2) + L-lysine + ATP = lysidine(34) in tRNA(Ile2) + AMP + diphosphate + H(+)</text>
        <dbReference type="Rhea" id="RHEA:43744"/>
        <dbReference type="Rhea" id="RHEA-COMP:10625"/>
        <dbReference type="Rhea" id="RHEA-COMP:10670"/>
        <dbReference type="ChEBI" id="CHEBI:15378"/>
        <dbReference type="ChEBI" id="CHEBI:30616"/>
        <dbReference type="ChEBI" id="CHEBI:32551"/>
        <dbReference type="ChEBI" id="CHEBI:33019"/>
        <dbReference type="ChEBI" id="CHEBI:82748"/>
        <dbReference type="ChEBI" id="CHEBI:83665"/>
        <dbReference type="ChEBI" id="CHEBI:456215"/>
        <dbReference type="EC" id="6.3.4.19"/>
    </reaction>
</comment>
<dbReference type="GO" id="GO:0005737">
    <property type="term" value="C:cytoplasm"/>
    <property type="evidence" value="ECO:0007669"/>
    <property type="project" value="UniProtKB-SubCell"/>
</dbReference>
<dbReference type="PANTHER" id="PTHR43033:SF1">
    <property type="entry name" value="TRNA(ILE)-LYSIDINE SYNTHASE-RELATED"/>
    <property type="match status" value="1"/>
</dbReference>
<dbReference type="HAMAP" id="MF_01161">
    <property type="entry name" value="tRNA_Ile_lys_synt"/>
    <property type="match status" value="1"/>
</dbReference>
<dbReference type="NCBIfam" id="TIGR02432">
    <property type="entry name" value="lysidine_TilS_N"/>
    <property type="match status" value="1"/>
</dbReference>
<keyword evidence="5 8" id="KW-0547">Nucleotide-binding</keyword>
<dbReference type="Gene3D" id="3.30.465.60">
    <property type="match status" value="1"/>
</dbReference>